<name>A0A250VQW9_STROL</name>
<comment type="caution">
    <text evidence="1">The sequence shown here is derived from an EMBL/GenBank/DDBJ whole genome shotgun (WGS) entry which is preliminary data.</text>
</comment>
<accession>A0A250VQW9</accession>
<evidence type="ECO:0000313" key="1">
    <source>
        <dbReference type="EMBL" id="GAX56442.1"/>
    </source>
</evidence>
<sequence length="64" mass="6905">MVPGRLAVAKPGSLEFYTTVQPKSYGRSLPGQAAWEAEVEAGVNSFIKDGDEWAAIPIIVTEVR</sequence>
<reference evidence="2" key="1">
    <citation type="submission" date="2017-05" db="EMBL/GenBank/DDBJ databases">
        <title>Streptomyces olivochromogenes NBRC 3561 whole genome shotgun sequence.</title>
        <authorList>
            <person name="Dohra H."/>
            <person name="Kodani S."/>
        </authorList>
    </citation>
    <scope>NUCLEOTIDE SEQUENCE [LARGE SCALE GENOMIC DNA]</scope>
    <source>
        <strain evidence="2">NBRC 3561</strain>
    </source>
</reference>
<organism evidence="1 2">
    <name type="scientific">Streptomyces olivochromogenes</name>
    <dbReference type="NCBI Taxonomy" id="1963"/>
    <lineage>
        <taxon>Bacteria</taxon>
        <taxon>Bacillati</taxon>
        <taxon>Actinomycetota</taxon>
        <taxon>Actinomycetes</taxon>
        <taxon>Kitasatosporales</taxon>
        <taxon>Streptomycetaceae</taxon>
        <taxon>Streptomyces</taxon>
    </lineage>
</organism>
<gene>
    <name evidence="1" type="ORF">SO3561_08009</name>
</gene>
<dbReference type="AlphaFoldDB" id="A0A250VQW9"/>
<dbReference type="EMBL" id="BDQI01000026">
    <property type="protein sequence ID" value="GAX56442.1"/>
    <property type="molecule type" value="Genomic_DNA"/>
</dbReference>
<evidence type="ECO:0000313" key="2">
    <source>
        <dbReference type="Proteomes" id="UP000217446"/>
    </source>
</evidence>
<protein>
    <submittedName>
        <fullName evidence="1">Uncharacterized protein</fullName>
    </submittedName>
</protein>
<dbReference type="Proteomes" id="UP000217446">
    <property type="component" value="Unassembled WGS sequence"/>
</dbReference>
<keyword evidence="2" id="KW-1185">Reference proteome</keyword>
<proteinExistence type="predicted"/>